<evidence type="ECO:0000313" key="2">
    <source>
        <dbReference type="Proteomes" id="UP000509626"/>
    </source>
</evidence>
<dbReference type="Proteomes" id="UP000509626">
    <property type="component" value="Chromosome"/>
</dbReference>
<dbReference type="KEGG" id="halu:HUG12_07445"/>
<proteinExistence type="predicted"/>
<evidence type="ECO:0000313" key="1">
    <source>
        <dbReference type="EMBL" id="QLG61568.1"/>
    </source>
</evidence>
<dbReference type="Pfam" id="PF26546">
    <property type="entry name" value="DUF8178"/>
    <property type="match status" value="1"/>
</dbReference>
<organism evidence="1 2">
    <name type="scientific">Halorarum salinum</name>
    <dbReference type="NCBI Taxonomy" id="2743089"/>
    <lineage>
        <taxon>Archaea</taxon>
        <taxon>Methanobacteriati</taxon>
        <taxon>Methanobacteriota</taxon>
        <taxon>Stenosarchaea group</taxon>
        <taxon>Halobacteria</taxon>
        <taxon>Halobacteriales</taxon>
        <taxon>Haloferacaceae</taxon>
        <taxon>Halorarum</taxon>
    </lineage>
</organism>
<keyword evidence="2" id="KW-1185">Reference proteome</keyword>
<dbReference type="AlphaFoldDB" id="A0A7D5LA09"/>
<reference evidence="1 2" key="1">
    <citation type="submission" date="2020-06" db="EMBL/GenBank/DDBJ databases">
        <title>NJ-3-1, isolated from saline soil.</title>
        <authorList>
            <person name="Cui H.L."/>
            <person name="Shi X."/>
        </authorList>
    </citation>
    <scope>NUCLEOTIDE SEQUENCE [LARGE SCALE GENOMIC DNA]</scope>
    <source>
        <strain evidence="1 2">NJ-3-1</strain>
    </source>
</reference>
<sequence length="58" mass="5644">MERQTLVGAALMVVGTVLFLPGAAPGADVLTSAGLVAAAVLLTCGTYLVGTSEGGRPV</sequence>
<name>A0A7D5LA09_9EURY</name>
<accession>A0A7D5LA09</accession>
<dbReference type="GeneID" id="56037282"/>
<protein>
    <submittedName>
        <fullName evidence="1">Uncharacterized protein</fullName>
    </submittedName>
</protein>
<gene>
    <name evidence="1" type="ORF">HUG12_07445</name>
</gene>
<dbReference type="OrthoDB" id="339605at2157"/>
<dbReference type="RefSeq" id="WP_179268153.1">
    <property type="nucleotide sequence ID" value="NZ_CP058579.1"/>
</dbReference>
<dbReference type="EMBL" id="CP058579">
    <property type="protein sequence ID" value="QLG61568.1"/>
    <property type="molecule type" value="Genomic_DNA"/>
</dbReference>
<dbReference type="InterPro" id="IPR058491">
    <property type="entry name" value="DUF8178"/>
</dbReference>